<dbReference type="Gene3D" id="3.30.360.10">
    <property type="entry name" value="Dihydrodipicolinate Reductase, domain 2"/>
    <property type="match status" value="1"/>
</dbReference>
<sequence length="369" mass="41373">MSLEQRKIVNVGLIGCGEIAQVVHIPTLLFMREYFRITYLCDVSSAALEHCSHGISNKHQSTRNVEELCASNEVDVVLVANSDEYHAAHAVLALQHDKHVLVEKPLALTKRDALAVIDAEKKSKGSVMVGYMRRYAAPFEDAVKEIGGLDKILYARVRDIIGPNSAFVNQSGTFPKKFTDFTHEESMDKDERAKEMIKTALENEAGGITVTPESTRMWRIFGGLGSHDLSVMREVLGMPEKVVGSSLGFPFWNVLFKYPAFTVSYESGIDNVPRFDAHIEVYGTNKTVKVQYDTPYIKGLPVTLHVAENVDGVYKETMIRKSYQDPYTQEMKKLWEMVAEGKSVKTTAEDALKDLEVFNMAMKHFYGSS</sequence>
<dbReference type="Proteomes" id="UP001521785">
    <property type="component" value="Unassembled WGS sequence"/>
</dbReference>
<dbReference type="SUPFAM" id="SSF51735">
    <property type="entry name" value="NAD(P)-binding Rossmann-fold domains"/>
    <property type="match status" value="1"/>
</dbReference>
<dbReference type="SUPFAM" id="SSF55347">
    <property type="entry name" value="Glyceraldehyde-3-phosphate dehydrogenase-like, C-terminal domain"/>
    <property type="match status" value="1"/>
</dbReference>
<dbReference type="InterPro" id="IPR036291">
    <property type="entry name" value="NAD(P)-bd_dom_sf"/>
</dbReference>
<accession>A0ABR3RQJ7</accession>
<organism evidence="2 3">
    <name type="scientific">Paraconiothyrium brasiliense</name>
    <dbReference type="NCBI Taxonomy" id="300254"/>
    <lineage>
        <taxon>Eukaryota</taxon>
        <taxon>Fungi</taxon>
        <taxon>Dikarya</taxon>
        <taxon>Ascomycota</taxon>
        <taxon>Pezizomycotina</taxon>
        <taxon>Dothideomycetes</taxon>
        <taxon>Pleosporomycetidae</taxon>
        <taxon>Pleosporales</taxon>
        <taxon>Massarineae</taxon>
        <taxon>Didymosphaeriaceae</taxon>
        <taxon>Paraconiothyrium</taxon>
    </lineage>
</organism>
<evidence type="ECO:0000313" key="2">
    <source>
        <dbReference type="EMBL" id="KAL1606714.1"/>
    </source>
</evidence>
<dbReference type="Gene3D" id="3.40.50.720">
    <property type="entry name" value="NAD(P)-binding Rossmann-like Domain"/>
    <property type="match status" value="1"/>
</dbReference>
<reference evidence="2 3" key="1">
    <citation type="submission" date="2024-02" db="EMBL/GenBank/DDBJ databases">
        <title>De novo assembly and annotation of 12 fungi associated with fruit tree decline syndrome in Ontario, Canada.</title>
        <authorList>
            <person name="Sulman M."/>
            <person name="Ellouze W."/>
            <person name="Ilyukhin E."/>
        </authorList>
    </citation>
    <scope>NUCLEOTIDE SEQUENCE [LARGE SCALE GENOMIC DNA]</scope>
    <source>
        <strain evidence="2 3">M42-189</strain>
    </source>
</reference>
<dbReference type="Pfam" id="PF01408">
    <property type="entry name" value="GFO_IDH_MocA"/>
    <property type="match status" value="1"/>
</dbReference>
<dbReference type="InterPro" id="IPR000683">
    <property type="entry name" value="Gfo/Idh/MocA-like_OxRdtase_N"/>
</dbReference>
<dbReference type="EMBL" id="JAKJXO020000004">
    <property type="protein sequence ID" value="KAL1606714.1"/>
    <property type="molecule type" value="Genomic_DNA"/>
</dbReference>
<comment type="caution">
    <text evidence="2">The sequence shown here is derived from an EMBL/GenBank/DDBJ whole genome shotgun (WGS) entry which is preliminary data.</text>
</comment>
<proteinExistence type="predicted"/>
<evidence type="ECO:0000259" key="1">
    <source>
        <dbReference type="Pfam" id="PF01408"/>
    </source>
</evidence>
<dbReference type="PANTHER" id="PTHR42840">
    <property type="entry name" value="NAD(P)-BINDING ROSSMANN-FOLD SUPERFAMILY PROTEIN-RELATED"/>
    <property type="match status" value="1"/>
</dbReference>
<protein>
    <recommendedName>
        <fullName evidence="1">Gfo/Idh/MocA-like oxidoreductase N-terminal domain-containing protein</fullName>
    </recommendedName>
</protein>
<feature type="domain" description="Gfo/Idh/MocA-like oxidoreductase N-terminal" evidence="1">
    <location>
        <begin position="9"/>
        <end position="131"/>
    </location>
</feature>
<evidence type="ECO:0000313" key="3">
    <source>
        <dbReference type="Proteomes" id="UP001521785"/>
    </source>
</evidence>
<dbReference type="PANTHER" id="PTHR42840:SF7">
    <property type="entry name" value="BINDING ROSSMANN FOLD OXIDOREDUCTASE, PUTATIVE (AFU_ORTHOLOGUE AFUA_4G10190)-RELATED"/>
    <property type="match status" value="1"/>
</dbReference>
<keyword evidence="3" id="KW-1185">Reference proteome</keyword>
<name>A0ABR3RQJ7_9PLEO</name>
<gene>
    <name evidence="2" type="ORF">SLS60_004121</name>
</gene>